<dbReference type="AlphaFoldDB" id="A0A8S9YUC0"/>
<dbReference type="Proteomes" id="UP000822476">
    <property type="component" value="Unassembled WGS sequence"/>
</dbReference>
<evidence type="ECO:0000313" key="1">
    <source>
        <dbReference type="EMBL" id="KAF7258629.1"/>
    </source>
</evidence>
<accession>A0A8S9YUC0</accession>
<organism evidence="1 2">
    <name type="scientific">Paragonimus skrjabini miyazakii</name>
    <dbReference type="NCBI Taxonomy" id="59628"/>
    <lineage>
        <taxon>Eukaryota</taxon>
        <taxon>Metazoa</taxon>
        <taxon>Spiralia</taxon>
        <taxon>Lophotrochozoa</taxon>
        <taxon>Platyhelminthes</taxon>
        <taxon>Trematoda</taxon>
        <taxon>Digenea</taxon>
        <taxon>Plagiorchiida</taxon>
        <taxon>Troglotremata</taxon>
        <taxon>Troglotrematidae</taxon>
        <taxon>Paragonimus</taxon>
    </lineage>
</organism>
<dbReference type="EMBL" id="JTDE01001615">
    <property type="protein sequence ID" value="KAF7258629.1"/>
    <property type="molecule type" value="Genomic_DNA"/>
</dbReference>
<gene>
    <name evidence="1" type="ORF">EG68_03891</name>
</gene>
<name>A0A8S9YUC0_9TREM</name>
<sequence length="103" mass="11900">MWFSHYFRSLDLFLEHDALDCEQSAMHYTNALHQEVVEHISSTQVIESKAVFSSVQKREYQNGIYSYWTYISTNVDDSVESNCPAKISNETLSVGLKFSIPQK</sequence>
<proteinExistence type="predicted"/>
<evidence type="ECO:0000313" key="2">
    <source>
        <dbReference type="Proteomes" id="UP000822476"/>
    </source>
</evidence>
<comment type="caution">
    <text evidence="1">The sequence shown here is derived from an EMBL/GenBank/DDBJ whole genome shotgun (WGS) entry which is preliminary data.</text>
</comment>
<protein>
    <submittedName>
        <fullName evidence="1">Uncharacterized protein</fullName>
    </submittedName>
</protein>
<keyword evidence="2" id="KW-1185">Reference proteome</keyword>
<reference evidence="1" key="1">
    <citation type="submission" date="2019-07" db="EMBL/GenBank/DDBJ databases">
        <title>Annotation for the trematode Paragonimus miyazaki's.</title>
        <authorList>
            <person name="Choi Y.-J."/>
        </authorList>
    </citation>
    <scope>NUCLEOTIDE SEQUENCE</scope>
    <source>
        <strain evidence="1">Japan</strain>
    </source>
</reference>